<feature type="compositionally biased region" description="Low complexity" evidence="1">
    <location>
        <begin position="167"/>
        <end position="176"/>
    </location>
</feature>
<dbReference type="PANTHER" id="PTHR33970">
    <property type="entry name" value="VIOLAXANTHIN DE-EPOXIDASE, CHLOROPLASTIC-RELATED"/>
    <property type="match status" value="1"/>
</dbReference>
<keyword evidence="5" id="KW-1185">Reference proteome</keyword>
<feature type="compositionally biased region" description="Low complexity" evidence="1">
    <location>
        <begin position="340"/>
        <end position="366"/>
    </location>
</feature>
<feature type="compositionally biased region" description="Low complexity" evidence="1">
    <location>
        <begin position="139"/>
        <end position="149"/>
    </location>
</feature>
<feature type="compositionally biased region" description="Polar residues" evidence="1">
    <location>
        <begin position="114"/>
        <end position="130"/>
    </location>
</feature>
<evidence type="ECO:0000259" key="3">
    <source>
        <dbReference type="Pfam" id="PF07137"/>
    </source>
</evidence>
<name>A0AAD3HN24_9CHLO</name>
<keyword evidence="2" id="KW-0472">Membrane</keyword>
<dbReference type="PANTHER" id="PTHR33970:SF2">
    <property type="entry name" value="OS01G0716400 PROTEIN"/>
    <property type="match status" value="1"/>
</dbReference>
<dbReference type="GO" id="GO:0010028">
    <property type="term" value="P:xanthophyll cycle"/>
    <property type="evidence" value="ECO:0007669"/>
    <property type="project" value="InterPro"/>
</dbReference>
<dbReference type="AlphaFoldDB" id="A0AAD3HN24"/>
<sequence length="925" mass="98196">MLARGNLLGKPDGTTRRHEATAGYRQSTRRASRTLCATRNGGAEAHAQHIGSSDRLDIDLQMTHSKTHNISTRLPTPRGNTLLVSHEVLLTSDTSDYEENRSSPRFLGHPGDLAQSQGALSGDAAQQQQGLHRGKCPEQQQQQQQQQRQNGNTPASFRPPKPPSGPAAALTSSVVASVRRRTKLGGPVPPVHKTASQPRQLCCIPAAAAAAASAGHNAGGLDGIIDDATGVVQEQAATTERLLEGLLPRRLLGNRAPSSRMAFAVVLSVALVAAALAAAAAVITGTAPSSLAGPGIGTTGGGPISRRSWYGLPYKMPYMHAASWVAAAMRPLRRGGSGLRGAAASPIGSSGSTGTNTNTISSSAAASSRGHVIMGGSGLHKASGMRPLAAVAGDGGGGGGGGAADPSTGAAAAASAAFAAGGEELQQSSIRPPSDRDYEWRDSARVRVITIASGGPSPYRTDWGSLADHTAQRLERTDPAFQMLVFPSEQLGNDLGLQQAFLRALGAGAQMLVGLDVIEQAAGRLLRDPRVTSVMPSLALFVGGSEPLAHELTRLQRGLRPQDTGSWRTLLARKLPWTPDGRELELWDRLQLLLGRHDSDNFLFVYLVLINQYIAPVRQVADTTKGFDLQSLVCMIRHCGSKVVGCLQDATCKSALDCLNGCTFNDQVCQYRCIVSYESPLLEQFSLCILQLHNCRNLDAKPPLLPDPAPMSSFRGEPLSHTAAEELFIGWLDKPAQGAPAGGHLGERPGKAFSWLIAAGKNPAYDYFPCQHQMFYRGRGSGQMWYEPVFKAITLDGRQVWRRRVYRVRRGKAPGTFHLSVLDNGVTSNEFWRILDCDEEQLAYCLFYYSGAASKAGLSYSGAVLGTPDGRMPGPQHTERLHAALRRAGIEPWELSYVDNSGCEEAPLGITGPVGRAVVAAGAGS</sequence>
<feature type="domain" description="VDE lipocalin" evidence="3">
    <location>
        <begin position="754"/>
        <end position="900"/>
    </location>
</feature>
<dbReference type="Proteomes" id="UP001054857">
    <property type="component" value="Unassembled WGS sequence"/>
</dbReference>
<accession>A0AAD3HN24</accession>
<evidence type="ECO:0000256" key="1">
    <source>
        <dbReference type="SAM" id="MobiDB-lite"/>
    </source>
</evidence>
<dbReference type="InterPro" id="IPR012674">
    <property type="entry name" value="Calycin"/>
</dbReference>
<keyword evidence="2" id="KW-1133">Transmembrane helix</keyword>
<dbReference type="Pfam" id="PF07137">
    <property type="entry name" value="VDE"/>
    <property type="match status" value="2"/>
</dbReference>
<comment type="caution">
    <text evidence="4">The sequence shown here is derived from an EMBL/GenBank/DDBJ whole genome shotgun (WGS) entry which is preliminary data.</text>
</comment>
<evidence type="ECO:0000313" key="5">
    <source>
        <dbReference type="Proteomes" id="UP001054857"/>
    </source>
</evidence>
<reference evidence="4 5" key="1">
    <citation type="journal article" date="2021" name="Sci. Rep.">
        <title>Genome sequencing of the multicellular alga Astrephomene provides insights into convergent evolution of germ-soma differentiation.</title>
        <authorList>
            <person name="Yamashita S."/>
            <person name="Yamamoto K."/>
            <person name="Matsuzaki R."/>
            <person name="Suzuki S."/>
            <person name="Yamaguchi H."/>
            <person name="Hirooka S."/>
            <person name="Minakuchi Y."/>
            <person name="Miyagishima S."/>
            <person name="Kawachi M."/>
            <person name="Toyoda A."/>
            <person name="Nozaki H."/>
        </authorList>
    </citation>
    <scope>NUCLEOTIDE SEQUENCE [LARGE SCALE GENOMIC DNA]</scope>
    <source>
        <strain evidence="4 5">NIES-4017</strain>
    </source>
</reference>
<feature type="region of interest" description="Disordered" evidence="1">
    <location>
        <begin position="338"/>
        <end position="366"/>
    </location>
</feature>
<evidence type="ECO:0000313" key="4">
    <source>
        <dbReference type="EMBL" id="GFR46611.1"/>
    </source>
</evidence>
<dbReference type="InterPro" id="IPR044682">
    <property type="entry name" value="VDE"/>
</dbReference>
<feature type="domain" description="VDE lipocalin" evidence="3">
    <location>
        <begin position="633"/>
        <end position="697"/>
    </location>
</feature>
<gene>
    <name evidence="4" type="ORF">Agub_g8215</name>
</gene>
<dbReference type="InterPro" id="IPR010788">
    <property type="entry name" value="VDE_dom"/>
</dbReference>
<feature type="transmembrane region" description="Helical" evidence="2">
    <location>
        <begin position="261"/>
        <end position="283"/>
    </location>
</feature>
<feature type="region of interest" description="Disordered" evidence="1">
    <location>
        <begin position="1"/>
        <end position="31"/>
    </location>
</feature>
<dbReference type="GO" id="GO:0046422">
    <property type="term" value="F:violaxanthin de-epoxidase activity"/>
    <property type="evidence" value="ECO:0007669"/>
    <property type="project" value="InterPro"/>
</dbReference>
<feature type="region of interest" description="Disordered" evidence="1">
    <location>
        <begin position="94"/>
        <end position="176"/>
    </location>
</feature>
<dbReference type="EMBL" id="BMAR01000015">
    <property type="protein sequence ID" value="GFR46611.1"/>
    <property type="molecule type" value="Genomic_DNA"/>
</dbReference>
<evidence type="ECO:0000256" key="2">
    <source>
        <dbReference type="SAM" id="Phobius"/>
    </source>
</evidence>
<protein>
    <recommendedName>
        <fullName evidence="3">VDE lipocalin domain-containing protein</fullName>
    </recommendedName>
</protein>
<proteinExistence type="predicted"/>
<dbReference type="Gene3D" id="2.40.128.20">
    <property type="match status" value="1"/>
</dbReference>
<organism evidence="4 5">
    <name type="scientific">Astrephomene gubernaculifera</name>
    <dbReference type="NCBI Taxonomy" id="47775"/>
    <lineage>
        <taxon>Eukaryota</taxon>
        <taxon>Viridiplantae</taxon>
        <taxon>Chlorophyta</taxon>
        <taxon>core chlorophytes</taxon>
        <taxon>Chlorophyceae</taxon>
        <taxon>CS clade</taxon>
        <taxon>Chlamydomonadales</taxon>
        <taxon>Astrephomenaceae</taxon>
        <taxon>Astrephomene</taxon>
    </lineage>
</organism>
<keyword evidence="2" id="KW-0812">Transmembrane</keyword>